<protein>
    <submittedName>
        <fullName evidence="7">ABC transporter ATP-binding protein</fullName>
    </submittedName>
</protein>
<keyword evidence="3" id="KW-0472">Membrane</keyword>
<keyword evidence="4" id="KW-0547">Nucleotide-binding</keyword>
<gene>
    <name evidence="7" type="ORF">IPK02_06900</name>
</gene>
<evidence type="ECO:0000259" key="6">
    <source>
        <dbReference type="PROSITE" id="PS50893"/>
    </source>
</evidence>
<keyword evidence="2" id="KW-0813">Transport</keyword>
<dbReference type="Pfam" id="PF00005">
    <property type="entry name" value="ABC_tran"/>
    <property type="match status" value="1"/>
</dbReference>
<evidence type="ECO:0000256" key="3">
    <source>
        <dbReference type="ARBA" id="ARBA00022475"/>
    </source>
</evidence>
<dbReference type="Gene3D" id="3.40.50.300">
    <property type="entry name" value="P-loop containing nucleotide triphosphate hydrolases"/>
    <property type="match status" value="1"/>
</dbReference>
<feature type="domain" description="ABC transporter" evidence="6">
    <location>
        <begin position="47"/>
        <end position="271"/>
    </location>
</feature>
<evidence type="ECO:0000313" key="8">
    <source>
        <dbReference type="Proteomes" id="UP000706151"/>
    </source>
</evidence>
<dbReference type="GO" id="GO:0016887">
    <property type="term" value="F:ATP hydrolysis activity"/>
    <property type="evidence" value="ECO:0007669"/>
    <property type="project" value="InterPro"/>
</dbReference>
<dbReference type="AlphaFoldDB" id="A0A935T7Q7"/>
<dbReference type="InterPro" id="IPR027417">
    <property type="entry name" value="P-loop_NTPase"/>
</dbReference>
<dbReference type="InterPro" id="IPR015860">
    <property type="entry name" value="ABC_transpr_TagH-like"/>
</dbReference>
<comment type="similarity">
    <text evidence="1">Belongs to the ABC transporter superfamily.</text>
</comment>
<evidence type="ECO:0000256" key="4">
    <source>
        <dbReference type="ARBA" id="ARBA00022741"/>
    </source>
</evidence>
<keyword evidence="3" id="KW-1003">Cell membrane</keyword>
<name>A0A935T7Q7_9PROT</name>
<dbReference type="SUPFAM" id="SSF52540">
    <property type="entry name" value="P-loop containing nucleoside triphosphate hydrolases"/>
    <property type="match status" value="1"/>
</dbReference>
<dbReference type="EMBL" id="JADJOT010000007">
    <property type="protein sequence ID" value="MBK7953706.1"/>
    <property type="molecule type" value="Genomic_DNA"/>
</dbReference>
<reference evidence="7 8" key="1">
    <citation type="submission" date="2020-10" db="EMBL/GenBank/DDBJ databases">
        <title>Connecting structure to function with the recovery of over 1000 high-quality activated sludge metagenome-assembled genomes encoding full-length rRNA genes using long-read sequencing.</title>
        <authorList>
            <person name="Singleton C.M."/>
            <person name="Petriglieri F."/>
            <person name="Kristensen J.M."/>
            <person name="Kirkegaard R.H."/>
            <person name="Michaelsen T.Y."/>
            <person name="Andersen M.H."/>
            <person name="Karst S.M."/>
            <person name="Dueholm M.S."/>
            <person name="Nielsen P.H."/>
            <person name="Albertsen M."/>
        </authorList>
    </citation>
    <scope>NUCLEOTIDE SEQUENCE [LARGE SCALE GENOMIC DNA]</scope>
    <source>
        <strain evidence="7">Fred_18-Q3-R57-64_BAT3C.720</strain>
    </source>
</reference>
<dbReference type="GO" id="GO:0005524">
    <property type="term" value="F:ATP binding"/>
    <property type="evidence" value="ECO:0007669"/>
    <property type="project" value="UniProtKB-KW"/>
</dbReference>
<dbReference type="CDD" id="cd10147">
    <property type="entry name" value="Wzt_C-like"/>
    <property type="match status" value="1"/>
</dbReference>
<dbReference type="GO" id="GO:0016020">
    <property type="term" value="C:membrane"/>
    <property type="evidence" value="ECO:0007669"/>
    <property type="project" value="InterPro"/>
</dbReference>
<dbReference type="InterPro" id="IPR029439">
    <property type="entry name" value="Wzt_C"/>
</dbReference>
<dbReference type="Pfam" id="PF14524">
    <property type="entry name" value="Wzt_C"/>
    <property type="match status" value="1"/>
</dbReference>
<evidence type="ECO:0000256" key="2">
    <source>
        <dbReference type="ARBA" id="ARBA00022448"/>
    </source>
</evidence>
<evidence type="ECO:0000313" key="7">
    <source>
        <dbReference type="EMBL" id="MBK7953706.1"/>
    </source>
</evidence>
<dbReference type="SMART" id="SM00382">
    <property type="entry name" value="AAA"/>
    <property type="match status" value="1"/>
</dbReference>
<dbReference type="InterPro" id="IPR050683">
    <property type="entry name" value="Bact_Polysacc_Export_ATP-bd"/>
</dbReference>
<comment type="caution">
    <text evidence="7">The sequence shown here is derived from an EMBL/GenBank/DDBJ whole genome shotgun (WGS) entry which is preliminary data.</text>
</comment>
<dbReference type="PANTHER" id="PTHR46743">
    <property type="entry name" value="TEICHOIC ACIDS EXPORT ATP-BINDING PROTEIN TAGH"/>
    <property type="match status" value="1"/>
</dbReference>
<evidence type="ECO:0000256" key="5">
    <source>
        <dbReference type="ARBA" id="ARBA00022840"/>
    </source>
</evidence>
<accession>A0A935T7Q7</accession>
<proteinExistence type="inferred from homology"/>
<keyword evidence="5 7" id="KW-0067">ATP-binding</keyword>
<dbReference type="InterPro" id="IPR003593">
    <property type="entry name" value="AAA+_ATPase"/>
</dbReference>
<dbReference type="InterPro" id="IPR003439">
    <property type="entry name" value="ABC_transporter-like_ATP-bd"/>
</dbReference>
<sequence length="419" mass="46098">MSFDSGFPGTSPTEVAVEKIAMSVRNISKRYQIYDSPGDRLKQFVLPRLRRIAGRAPRHYFREFSALSDVSFDIRKGETFGIIGRNGAGKSTLLQILCGTLTPTAGSVDTHGRVAALLELGSGFNSDFTGRENVYMNASVLGLSKEETEERFEDIAAFADIGDFLEQPVKTYSSGMYVRLAFSVVVHVSADILIIDEALSVGDIYFQAKCMAHLKKLMASGVTVLFVSHDVSAVKALCSRAVYIDRGQVVLIGSTDDVVEAYYGAAVKSSQLLQESPSYTATNLEISFSETDLAEQREFAAAAAFHRLKNGMADLLNVRLINKSGQKTELVEFGQAIVLRVVFRCNIDLPTVGLAYHIRDRNGFDVIYSDTEIERCHVTNLRSGEIISMEWEFDVNLREGVYSIAIMLSDPTGSLGWKG</sequence>
<dbReference type="PANTHER" id="PTHR46743:SF2">
    <property type="entry name" value="TEICHOIC ACIDS EXPORT ATP-BINDING PROTEIN TAGH"/>
    <property type="match status" value="1"/>
</dbReference>
<dbReference type="PROSITE" id="PS50893">
    <property type="entry name" value="ABC_TRANSPORTER_2"/>
    <property type="match status" value="1"/>
</dbReference>
<organism evidence="7 8">
    <name type="scientific">Candidatus Accumulibacter affinis</name>
    <dbReference type="NCBI Taxonomy" id="2954384"/>
    <lineage>
        <taxon>Bacteria</taxon>
        <taxon>Pseudomonadati</taxon>
        <taxon>Pseudomonadota</taxon>
        <taxon>Betaproteobacteria</taxon>
        <taxon>Candidatus Accumulibacter</taxon>
    </lineage>
</organism>
<dbReference type="Gene3D" id="2.70.50.60">
    <property type="entry name" value="abc- transporter (atp binding component) like domain"/>
    <property type="match status" value="1"/>
</dbReference>
<dbReference type="GO" id="GO:0140359">
    <property type="term" value="F:ABC-type transporter activity"/>
    <property type="evidence" value="ECO:0007669"/>
    <property type="project" value="InterPro"/>
</dbReference>
<dbReference type="Proteomes" id="UP000706151">
    <property type="component" value="Unassembled WGS sequence"/>
</dbReference>
<evidence type="ECO:0000256" key="1">
    <source>
        <dbReference type="ARBA" id="ARBA00005417"/>
    </source>
</evidence>
<dbReference type="CDD" id="cd03220">
    <property type="entry name" value="ABC_KpsT_Wzt"/>
    <property type="match status" value="1"/>
</dbReference>